<accession>A0AA40LQT0</accession>
<dbReference type="AlphaFoldDB" id="A0AA40LQT0"/>
<dbReference type="Proteomes" id="UP001177744">
    <property type="component" value="Unassembled WGS sequence"/>
</dbReference>
<protein>
    <submittedName>
        <fullName evidence="1">Uncharacterized protein</fullName>
    </submittedName>
</protein>
<keyword evidence="2" id="KW-1185">Reference proteome</keyword>
<sequence>MDPLGRLALQLIEKKTLALLSDMVTQEPSQELAPHRPKNDPKRIKIIEIKYLRKNLEIETGYGNVDYSSCLSRQGEEFIRPVGELTTCTSVLNVTDGSNAGNYSALHIPQADIWWYCGKENLRNTLHPTRLGPVPQFTWLNHSPWHSTENLDRSHRA</sequence>
<gene>
    <name evidence="1" type="ORF">QTO34_016952</name>
</gene>
<reference evidence="1" key="1">
    <citation type="submission" date="2023-06" db="EMBL/GenBank/DDBJ databases">
        <title>Reference genome for the Northern bat (Eptesicus nilssonii), a most northern bat species.</title>
        <authorList>
            <person name="Laine V.N."/>
            <person name="Pulliainen A.T."/>
            <person name="Lilley T.M."/>
        </authorList>
    </citation>
    <scope>NUCLEOTIDE SEQUENCE</scope>
    <source>
        <strain evidence="1">BLF_Eptnil</strain>
        <tissue evidence="1">Kidney</tissue>
    </source>
</reference>
<evidence type="ECO:0000313" key="1">
    <source>
        <dbReference type="EMBL" id="KAK1342195.1"/>
    </source>
</evidence>
<proteinExistence type="predicted"/>
<evidence type="ECO:0000313" key="2">
    <source>
        <dbReference type="Proteomes" id="UP001177744"/>
    </source>
</evidence>
<comment type="caution">
    <text evidence="1">The sequence shown here is derived from an EMBL/GenBank/DDBJ whole genome shotgun (WGS) entry which is preliminary data.</text>
</comment>
<organism evidence="1 2">
    <name type="scientific">Cnephaeus nilssonii</name>
    <name type="common">Northern bat</name>
    <name type="synonym">Eptesicus nilssonii</name>
    <dbReference type="NCBI Taxonomy" id="3371016"/>
    <lineage>
        <taxon>Eukaryota</taxon>
        <taxon>Metazoa</taxon>
        <taxon>Chordata</taxon>
        <taxon>Craniata</taxon>
        <taxon>Vertebrata</taxon>
        <taxon>Euteleostomi</taxon>
        <taxon>Mammalia</taxon>
        <taxon>Eutheria</taxon>
        <taxon>Laurasiatheria</taxon>
        <taxon>Chiroptera</taxon>
        <taxon>Yangochiroptera</taxon>
        <taxon>Vespertilionidae</taxon>
        <taxon>Cnephaeus</taxon>
    </lineage>
</organism>
<dbReference type="EMBL" id="JAULJE010000006">
    <property type="protein sequence ID" value="KAK1342195.1"/>
    <property type="molecule type" value="Genomic_DNA"/>
</dbReference>
<name>A0AA40LQT0_CNENI</name>